<dbReference type="EMBL" id="JABWTA010000001">
    <property type="protein sequence ID" value="NVE93996.1"/>
    <property type="molecule type" value="Genomic_DNA"/>
</dbReference>
<name>A0A850HAS3_9SPHN</name>
<dbReference type="Pfam" id="PF13400">
    <property type="entry name" value="Tad"/>
    <property type="match status" value="1"/>
</dbReference>
<evidence type="ECO:0000313" key="2">
    <source>
        <dbReference type="EMBL" id="NVE93996.1"/>
    </source>
</evidence>
<dbReference type="Proteomes" id="UP000546031">
    <property type="component" value="Unassembled WGS sequence"/>
</dbReference>
<dbReference type="InterPro" id="IPR028087">
    <property type="entry name" value="Tad_N"/>
</dbReference>
<comment type="caution">
    <text evidence="2">The sequence shown here is derived from an EMBL/GenBank/DDBJ whole genome shotgun (WGS) entry which is preliminary data.</text>
</comment>
<evidence type="ECO:0000313" key="3">
    <source>
        <dbReference type="Proteomes" id="UP000546031"/>
    </source>
</evidence>
<sequence length="505" mass="52384">MPALIGGAGFAVDTAQWYLWQRELQYAADQAAMAGAWARGNGDTGTVYQTRAGQEFAVNLQVTEGNTPTHTASLADYLSGTQNSVVVTASVTGNLPFSNFVMGRAATVSVRSQAIWESEAAYNPCILAVKPSGSRGVWFNGGPNVNAPCGIGAVSDGNGAVAISGNSGTYDVGFVITAGSVTDTHDGFANATVVENSEGVFDPFEELTPPDNPAPRTLSCGASSDPWTADETQVEAVTYNYYQGRNARQAENGGTITYTGTNGSLPTTSAPLTFDDQTFSTSPTTRSQVVTGSLVAIEGRGPDTIWEQPVTTTTFTYSDISFSAPGGTQLPGTYSDFQLSCDTTLAGGIYVIDGGRLQVNASYSLTGNGVMFVLKNGADIQINGGASIDLSAMTALELIAAGVSAADAAELENMLVFEHRDSQSNNRNLINGNASTRLDGVIYTPNSPVDLLGTMAGTSGTGRCLMIAANEIQIGGTADLTTFCDPSTPNPVYSVNGGTRVRLVG</sequence>
<keyword evidence="3" id="KW-1185">Reference proteome</keyword>
<proteinExistence type="predicted"/>
<dbReference type="AlphaFoldDB" id="A0A850HAS3"/>
<protein>
    <recommendedName>
        <fullName evidence="1">Putative Flp pilus-assembly TadG-like N-terminal domain-containing protein</fullName>
    </recommendedName>
</protein>
<feature type="domain" description="Putative Flp pilus-assembly TadG-like N-terminal" evidence="1">
    <location>
        <begin position="2"/>
        <end position="38"/>
    </location>
</feature>
<gene>
    <name evidence="2" type="ORF">HUO12_03695</name>
</gene>
<accession>A0A850HAS3</accession>
<evidence type="ECO:0000259" key="1">
    <source>
        <dbReference type="Pfam" id="PF13400"/>
    </source>
</evidence>
<reference evidence="2 3" key="1">
    <citation type="submission" date="2020-06" db="EMBL/GenBank/DDBJ databases">
        <title>Altererythrobacter lutimaris sp. nov., a marine bacterium isolated from a tidal flat.</title>
        <authorList>
            <person name="Kim D."/>
            <person name="Yoo Y."/>
            <person name="Kim J.-J."/>
        </authorList>
    </citation>
    <scope>NUCLEOTIDE SEQUENCE [LARGE SCALE GENOMIC DNA]</scope>
    <source>
        <strain evidence="2 3">JGD-16</strain>
    </source>
</reference>
<organism evidence="2 3">
    <name type="scientific">Altererythrobacter lutimaris</name>
    <dbReference type="NCBI Taxonomy" id="2743979"/>
    <lineage>
        <taxon>Bacteria</taxon>
        <taxon>Pseudomonadati</taxon>
        <taxon>Pseudomonadota</taxon>
        <taxon>Alphaproteobacteria</taxon>
        <taxon>Sphingomonadales</taxon>
        <taxon>Erythrobacteraceae</taxon>
        <taxon>Altererythrobacter</taxon>
    </lineage>
</organism>